<evidence type="ECO:0000256" key="2">
    <source>
        <dbReference type="ARBA" id="ARBA00023004"/>
    </source>
</evidence>
<keyword evidence="3" id="KW-0411">Iron-sulfur</keyword>
<dbReference type="Gene3D" id="2.40.30.10">
    <property type="entry name" value="Translation factors"/>
    <property type="match status" value="1"/>
</dbReference>
<protein>
    <submittedName>
        <fullName evidence="6">Anaerobic sulfite reductase subunit B</fullName>
    </submittedName>
</protein>
<dbReference type="Pfam" id="PF00175">
    <property type="entry name" value="NAD_binding_1"/>
    <property type="match status" value="1"/>
</dbReference>
<dbReference type="SUPFAM" id="SSF52343">
    <property type="entry name" value="Ferredoxin reductase-like, C-terminal NADP-linked domain"/>
    <property type="match status" value="1"/>
</dbReference>
<evidence type="ECO:0000259" key="5">
    <source>
        <dbReference type="PROSITE" id="PS51384"/>
    </source>
</evidence>
<dbReference type="PANTHER" id="PTHR40447">
    <property type="entry name" value="ANAEROBIC SULFITE REDUCTASE SUBUNIT A"/>
    <property type="match status" value="1"/>
</dbReference>
<dbReference type="InterPro" id="IPR017927">
    <property type="entry name" value="FAD-bd_FR_type"/>
</dbReference>
<dbReference type="PROSITE" id="PS51379">
    <property type="entry name" value="4FE4S_FER_2"/>
    <property type="match status" value="2"/>
</dbReference>
<accession>A0A2S9XUK1</accession>
<dbReference type="PROSITE" id="PS00198">
    <property type="entry name" value="4FE4S_FER_1"/>
    <property type="match status" value="2"/>
</dbReference>
<dbReference type="InterPro" id="IPR039261">
    <property type="entry name" value="FNR_nucleotide-bd"/>
</dbReference>
<name>A0A2S9XUK1_9BACT</name>
<dbReference type="CDD" id="cd06221">
    <property type="entry name" value="sulfite_reductase_like"/>
    <property type="match status" value="1"/>
</dbReference>
<proteinExistence type="predicted"/>
<organism evidence="6 7">
    <name type="scientific">Enhygromyxa salina</name>
    <dbReference type="NCBI Taxonomy" id="215803"/>
    <lineage>
        <taxon>Bacteria</taxon>
        <taxon>Pseudomonadati</taxon>
        <taxon>Myxococcota</taxon>
        <taxon>Polyangia</taxon>
        <taxon>Nannocystales</taxon>
        <taxon>Nannocystaceae</taxon>
        <taxon>Enhygromyxa</taxon>
    </lineage>
</organism>
<dbReference type="Pfam" id="PF17179">
    <property type="entry name" value="Fer4_22"/>
    <property type="match status" value="1"/>
</dbReference>
<feature type="domain" description="4Fe-4S ferredoxin-type" evidence="4">
    <location>
        <begin position="331"/>
        <end position="359"/>
    </location>
</feature>
<dbReference type="OrthoDB" id="9795302at2"/>
<reference evidence="6 7" key="1">
    <citation type="submission" date="2018-03" db="EMBL/GenBank/DDBJ databases">
        <title>Draft Genome Sequences of the Obligatory Marine Myxobacteria Enhygromyxa salina SWB005.</title>
        <authorList>
            <person name="Poehlein A."/>
            <person name="Moghaddam J.A."/>
            <person name="Harms H."/>
            <person name="Alanjari M."/>
            <person name="Koenig G.M."/>
            <person name="Daniel R."/>
            <person name="Schaeberle T.F."/>
        </authorList>
    </citation>
    <scope>NUCLEOTIDE SEQUENCE [LARGE SCALE GENOMIC DNA]</scope>
    <source>
        <strain evidence="6 7">SWB005</strain>
    </source>
</reference>
<dbReference type="Pfam" id="PF10418">
    <property type="entry name" value="DHODB_Fe-S_bind"/>
    <property type="match status" value="1"/>
</dbReference>
<evidence type="ECO:0000256" key="3">
    <source>
        <dbReference type="ARBA" id="ARBA00023014"/>
    </source>
</evidence>
<feature type="domain" description="FAD-binding FR-type" evidence="5">
    <location>
        <begin position="388"/>
        <end position="481"/>
    </location>
</feature>
<dbReference type="InterPro" id="IPR019480">
    <property type="entry name" value="Dihydroorotate_DH_Fe-S-bd"/>
</dbReference>
<evidence type="ECO:0000256" key="1">
    <source>
        <dbReference type="ARBA" id="ARBA00022723"/>
    </source>
</evidence>
<dbReference type="InterPro" id="IPR017896">
    <property type="entry name" value="4Fe4S_Fe-S-bd"/>
</dbReference>
<dbReference type="InterPro" id="IPR001433">
    <property type="entry name" value="OxRdtase_FAD/NAD-bd"/>
</dbReference>
<keyword evidence="7" id="KW-1185">Reference proteome</keyword>
<dbReference type="AlphaFoldDB" id="A0A2S9XUK1"/>
<dbReference type="GO" id="GO:0046872">
    <property type="term" value="F:metal ion binding"/>
    <property type="evidence" value="ECO:0007669"/>
    <property type="project" value="UniProtKB-KW"/>
</dbReference>
<dbReference type="EMBL" id="PVNK01000165">
    <property type="protein sequence ID" value="PRP96546.1"/>
    <property type="molecule type" value="Genomic_DNA"/>
</dbReference>
<keyword evidence="2" id="KW-0408">Iron</keyword>
<evidence type="ECO:0000313" key="6">
    <source>
        <dbReference type="EMBL" id="PRP96546.1"/>
    </source>
</evidence>
<dbReference type="RefSeq" id="WP_106392963.1">
    <property type="nucleotide sequence ID" value="NZ_PVNK01000165.1"/>
</dbReference>
<dbReference type="PANTHER" id="PTHR40447:SF1">
    <property type="entry name" value="ANAEROBIC SULFITE REDUCTASE SUBUNIT A"/>
    <property type="match status" value="1"/>
</dbReference>
<comment type="caution">
    <text evidence="6">The sequence shown here is derived from an EMBL/GenBank/DDBJ whole genome shotgun (WGS) entry which is preliminary data.</text>
</comment>
<dbReference type="GO" id="GO:0016491">
    <property type="term" value="F:oxidoreductase activity"/>
    <property type="evidence" value="ECO:0007669"/>
    <property type="project" value="InterPro"/>
</dbReference>
<dbReference type="InterPro" id="IPR009051">
    <property type="entry name" value="Helical_ferredxn"/>
</dbReference>
<dbReference type="PRINTS" id="PR00406">
    <property type="entry name" value="CYTB5RDTASE"/>
</dbReference>
<dbReference type="InterPro" id="IPR017900">
    <property type="entry name" value="4Fe4S_Fe_S_CS"/>
</dbReference>
<evidence type="ECO:0000313" key="7">
    <source>
        <dbReference type="Proteomes" id="UP000237968"/>
    </source>
</evidence>
<dbReference type="Gene3D" id="3.40.50.80">
    <property type="entry name" value="Nucleotide-binding domain of ferredoxin-NADP reductase (FNR) module"/>
    <property type="match status" value="1"/>
</dbReference>
<dbReference type="Gene3D" id="1.10.1060.10">
    <property type="entry name" value="Alpha-helical ferredoxin"/>
    <property type="match status" value="1"/>
</dbReference>
<gene>
    <name evidence="6" type="primary">asrB</name>
    <name evidence="6" type="ORF">ENSA5_36220</name>
</gene>
<sequence>MTPPPAHWLERDELGHLLALIRGDGYRLIGPTVDGAAIIYDEIEGVDELPVGWTDEQAPGRYRLRRRDDDAIFGFAVGPHSWKQRLFPAREPLVQIRRDGDDIRFSAARADPPPTAFIGVRACELAAIELQDRVFVRGPFVDHRYAARREACLIIAVNCVEAGELCFCASMGTGPRVGPGYDLCLTELDGGFVVEAETEAGAALVQRLDARAAADAELTARDAGLDSCRQTMGRELDTEGLPGLLFGNLDHPRWTEVAERCLACGNCTQVCPTCFCFDVKDVSLLANAETARERSWDSCFGQDHSTIHGAVFRPAIADRYRQWLTHKFASWTSQFDASGCVGCGRCIAWCPVGIDVTEELSAIRSQDPKPAIELPRPQVWWPREDDPLVPAPARVLEVQPETPDTVTLVIERTTAVREEPGQFNMLSLPAIGDVPISVSGSGEDFVEHTLRGVGRATKALSELRPGQRLGVRGPFGSRWPIELAKDHPLTLIAGGVGLTPLRSAMQQLAANPDDYPAVRLFYGARSAADILYDTELLAWDSLPSCDVSVTVDQASRRWLGNIGFVTRLLRRKELPLDGRYFICGPEVMMRQVLFLLDEAGVPKSHRFVSIERNMKCAAGFCGRCQYGPYFVCKDGPIFRHDHIDFIFGQPGF</sequence>
<keyword evidence="1" id="KW-0479">Metal-binding</keyword>
<dbReference type="SUPFAM" id="SSF46548">
    <property type="entry name" value="alpha-helical ferredoxin"/>
    <property type="match status" value="1"/>
</dbReference>
<dbReference type="SUPFAM" id="SSF63380">
    <property type="entry name" value="Riboflavin synthase domain-like"/>
    <property type="match status" value="1"/>
</dbReference>
<dbReference type="Proteomes" id="UP000237968">
    <property type="component" value="Unassembled WGS sequence"/>
</dbReference>
<dbReference type="InterPro" id="IPR017938">
    <property type="entry name" value="Riboflavin_synthase-like_b-brl"/>
</dbReference>
<dbReference type="GO" id="GO:0051536">
    <property type="term" value="F:iron-sulfur cluster binding"/>
    <property type="evidence" value="ECO:0007669"/>
    <property type="project" value="UniProtKB-KW"/>
</dbReference>
<evidence type="ECO:0000259" key="4">
    <source>
        <dbReference type="PROSITE" id="PS51379"/>
    </source>
</evidence>
<feature type="domain" description="4Fe-4S ferredoxin-type" evidence="4">
    <location>
        <begin position="250"/>
        <end position="282"/>
    </location>
</feature>
<dbReference type="PROSITE" id="PS51384">
    <property type="entry name" value="FAD_FR"/>
    <property type="match status" value="1"/>
</dbReference>